<sequence>MIYVASYSADYEFTEIAHVSESLQNCVDALNKVPNFPYLGDHVTIDVWENEKIIAKSSTFGHRDVWDDESLQYNEIPVTFEEVMKNMKEVKDEHL</sequence>
<reference evidence="1 2" key="1">
    <citation type="journal article" date="2015" name="Genome Announc.">
        <title>Complete Genome Sequence of Carbapenemase-Producing Klebsiella pneumoniae Myophage Matisse.</title>
        <authorList>
            <person name="Provasek V.E."/>
            <person name="Lessor L.E."/>
            <person name="Cahill J.L."/>
            <person name="Rasche E.S."/>
            <person name="Kuty Everett G.F."/>
        </authorList>
    </citation>
    <scope>NUCLEOTIDE SEQUENCE [LARGE SCALE GENOMIC DNA]</scope>
</reference>
<name>A0A0K1LPS0_9CAUD</name>
<protein>
    <submittedName>
        <fullName evidence="1">Uncharacterized protein</fullName>
    </submittedName>
</protein>
<dbReference type="EMBL" id="KT001918">
    <property type="protein sequence ID" value="AKU44424.1"/>
    <property type="molecule type" value="Genomic_DNA"/>
</dbReference>
<accession>A0A0K1LPS0</accession>
<dbReference type="GeneID" id="26613303"/>
<organism evidence="1 2">
    <name type="scientific">Klebsiella phage Matisse</name>
    <dbReference type="NCBI Taxonomy" id="1675607"/>
    <lineage>
        <taxon>Viruses</taxon>
        <taxon>Duplodnaviria</taxon>
        <taxon>Heunggongvirae</taxon>
        <taxon>Uroviricota</taxon>
        <taxon>Caudoviricetes</taxon>
        <taxon>Pantevenvirales</taxon>
        <taxon>Straboviridae</taxon>
        <taxon>Slopekvirus</taxon>
        <taxon>Slopekvirus matisse</taxon>
    </lineage>
</organism>
<proteinExistence type="predicted"/>
<dbReference type="RefSeq" id="YP_009194364.1">
    <property type="nucleotide sequence ID" value="NC_028750.1"/>
</dbReference>
<keyword evidence="2" id="KW-1185">Reference proteome</keyword>
<evidence type="ECO:0000313" key="2">
    <source>
        <dbReference type="Proteomes" id="UP000203408"/>
    </source>
</evidence>
<gene>
    <name evidence="1" type="ORF">CPT_Matisse120</name>
</gene>
<dbReference type="Proteomes" id="UP000203408">
    <property type="component" value="Segment"/>
</dbReference>
<dbReference type="KEGG" id="vg:26613303"/>
<evidence type="ECO:0000313" key="1">
    <source>
        <dbReference type="EMBL" id="AKU44424.1"/>
    </source>
</evidence>